<dbReference type="Pfam" id="PF00389">
    <property type="entry name" value="2-Hacid_dh"/>
    <property type="match status" value="1"/>
</dbReference>
<dbReference type="PANTHER" id="PTHR42938">
    <property type="entry name" value="FORMATE DEHYDROGENASE 1"/>
    <property type="match status" value="1"/>
</dbReference>
<comment type="caution">
    <text evidence="2">The sequence shown here is derived from an EMBL/GenBank/DDBJ whole genome shotgun (WGS) entry which is preliminary data.</text>
</comment>
<evidence type="ECO:0000313" key="2">
    <source>
        <dbReference type="EMBL" id="KAK1338672.1"/>
    </source>
</evidence>
<accession>A0AA40LNV1</accession>
<organism evidence="2 3">
    <name type="scientific">Cnephaeus nilssonii</name>
    <name type="common">Northern bat</name>
    <name type="synonym">Eptesicus nilssonii</name>
    <dbReference type="NCBI Taxonomy" id="3371016"/>
    <lineage>
        <taxon>Eukaryota</taxon>
        <taxon>Metazoa</taxon>
        <taxon>Chordata</taxon>
        <taxon>Craniata</taxon>
        <taxon>Vertebrata</taxon>
        <taxon>Euteleostomi</taxon>
        <taxon>Mammalia</taxon>
        <taxon>Eutheria</taxon>
        <taxon>Laurasiatheria</taxon>
        <taxon>Chiroptera</taxon>
        <taxon>Yangochiroptera</taxon>
        <taxon>Vespertilionidae</taxon>
        <taxon>Cnephaeus</taxon>
    </lineage>
</organism>
<dbReference type="SUPFAM" id="SSF52283">
    <property type="entry name" value="Formate/glycerate dehydrogenase catalytic domain-like"/>
    <property type="match status" value="1"/>
</dbReference>
<gene>
    <name evidence="2" type="ORF">QTO34_019327</name>
</gene>
<dbReference type="Proteomes" id="UP001177744">
    <property type="component" value="Unassembled WGS sequence"/>
</dbReference>
<dbReference type="EMBL" id="JAULJE010000009">
    <property type="protein sequence ID" value="KAK1338672.1"/>
    <property type="molecule type" value="Genomic_DNA"/>
</dbReference>
<keyword evidence="3" id="KW-1185">Reference proteome</keyword>
<feature type="domain" description="D-isomer specific 2-hydroxyacid dehydrogenase catalytic" evidence="1">
    <location>
        <begin position="99"/>
        <end position="168"/>
    </location>
</feature>
<name>A0AA40LNV1_CNENI</name>
<dbReference type="AlphaFoldDB" id="A0AA40LNV1"/>
<dbReference type="Gene3D" id="3.40.50.720">
    <property type="entry name" value="NAD(P)-binding Rossmann-like Domain"/>
    <property type="match status" value="2"/>
</dbReference>
<evidence type="ECO:0000313" key="3">
    <source>
        <dbReference type="Proteomes" id="UP001177744"/>
    </source>
</evidence>
<protein>
    <recommendedName>
        <fullName evidence="1">D-isomer specific 2-hydroxyacid dehydrogenase catalytic domain-containing protein</fullName>
    </recommendedName>
</protein>
<dbReference type="GO" id="GO:0051287">
    <property type="term" value="F:NAD binding"/>
    <property type="evidence" value="ECO:0007669"/>
    <property type="project" value="InterPro"/>
</dbReference>
<dbReference type="GO" id="GO:0004617">
    <property type="term" value="F:phosphoglycerate dehydrogenase activity"/>
    <property type="evidence" value="ECO:0007669"/>
    <property type="project" value="TreeGrafter"/>
</dbReference>
<reference evidence="2" key="1">
    <citation type="submission" date="2023-06" db="EMBL/GenBank/DDBJ databases">
        <title>Reference genome for the Northern bat (Eptesicus nilssonii), a most northern bat species.</title>
        <authorList>
            <person name="Laine V.N."/>
            <person name="Pulliainen A.T."/>
            <person name="Lilley T.M."/>
        </authorList>
    </citation>
    <scope>NUCLEOTIDE SEQUENCE</scope>
    <source>
        <strain evidence="2">BLF_Eptnil</strain>
        <tissue evidence="2">Kidney</tissue>
    </source>
</reference>
<sequence length="192" mass="20639">MPLAQQPSLPSAALPPSAACEWDASVVTMVTTLVSHPGAMWTAIFVAEETVGMGLQKFHKPLATFSSANHTIQIHQDWRQLGAIAMVWDALFDDCFSFLIAQLQDCEGLIVRSATKVTANVINTAEKLQVACRASTSVDNMDLEAATRKGILVMNTPNGNSLSAAELTCGMIMCLARQIPQATASMKDGKWD</sequence>
<dbReference type="PANTHER" id="PTHR42938:SF22">
    <property type="entry name" value="D-3-PHOSPHOGLYCERATE DEHYDROGENASE"/>
    <property type="match status" value="1"/>
</dbReference>
<proteinExistence type="predicted"/>
<evidence type="ECO:0000259" key="1">
    <source>
        <dbReference type="Pfam" id="PF00389"/>
    </source>
</evidence>
<dbReference type="InterPro" id="IPR006139">
    <property type="entry name" value="D-isomer_2_OHA_DH_cat_dom"/>
</dbReference>